<dbReference type="GO" id="GO:0003755">
    <property type="term" value="F:peptidyl-prolyl cis-trans isomerase activity"/>
    <property type="evidence" value="ECO:0007669"/>
    <property type="project" value="UniProtKB-KW"/>
</dbReference>
<dbReference type="PANTHER" id="PTHR47245">
    <property type="entry name" value="PEPTIDYLPROLYL ISOMERASE"/>
    <property type="match status" value="1"/>
</dbReference>
<keyword evidence="9" id="KW-1185">Reference proteome</keyword>
<comment type="catalytic activity">
    <reaction evidence="1">
        <text>[protein]-peptidylproline (omega=180) = [protein]-peptidylproline (omega=0)</text>
        <dbReference type="Rhea" id="RHEA:16237"/>
        <dbReference type="Rhea" id="RHEA-COMP:10747"/>
        <dbReference type="Rhea" id="RHEA-COMP:10748"/>
        <dbReference type="ChEBI" id="CHEBI:83833"/>
        <dbReference type="ChEBI" id="CHEBI:83834"/>
        <dbReference type="EC" id="5.2.1.8"/>
    </reaction>
</comment>
<evidence type="ECO:0000256" key="3">
    <source>
        <dbReference type="ARBA" id="ARBA00022729"/>
    </source>
</evidence>
<dbReference type="InterPro" id="IPR050245">
    <property type="entry name" value="PrsA_foldase"/>
</dbReference>
<dbReference type="Gene3D" id="3.10.50.40">
    <property type="match status" value="1"/>
</dbReference>
<sequence length="243" mass="28191">MSTQQLMTNNVSELITKLASYQMLPRLRREMIIDQAISSIESNPEEKTTARKHFYAQNQLTDETVIEAWCQHYEMTQQQLESLAIRQFKINKFQEITWEHQVGSYFLQRKNQLDRVIYSLIRTKNAGLAQELYFRILEVEQTFAELAKEYSEGAEAETHGFLGPIALGNAHPMIAQKLLSSKPGQLSAPIKIDEWFVIVRLEKSIPAQLDDSMRHRLLHELFETWLHKQMSQVNQPTAVAAQM</sequence>
<dbReference type="InterPro" id="IPR046357">
    <property type="entry name" value="PPIase_dom_sf"/>
</dbReference>
<dbReference type="Proteomes" id="UP000320055">
    <property type="component" value="Unassembled WGS sequence"/>
</dbReference>
<evidence type="ECO:0000256" key="4">
    <source>
        <dbReference type="ARBA" id="ARBA00023110"/>
    </source>
</evidence>
<protein>
    <recommendedName>
        <fullName evidence="2">peptidylprolyl isomerase</fullName>
        <ecNumber evidence="2">5.2.1.8</ecNumber>
    </recommendedName>
</protein>
<evidence type="ECO:0000256" key="5">
    <source>
        <dbReference type="ARBA" id="ARBA00023235"/>
    </source>
</evidence>
<dbReference type="SUPFAM" id="SSF54534">
    <property type="entry name" value="FKBP-like"/>
    <property type="match status" value="1"/>
</dbReference>
<evidence type="ECO:0000256" key="1">
    <source>
        <dbReference type="ARBA" id="ARBA00000971"/>
    </source>
</evidence>
<organism evidence="8 9">
    <name type="scientific">Hyella patelloides LEGE 07179</name>
    <dbReference type="NCBI Taxonomy" id="945734"/>
    <lineage>
        <taxon>Bacteria</taxon>
        <taxon>Bacillati</taxon>
        <taxon>Cyanobacteriota</taxon>
        <taxon>Cyanophyceae</taxon>
        <taxon>Pleurocapsales</taxon>
        <taxon>Hyellaceae</taxon>
        <taxon>Hyella</taxon>
    </lineage>
</organism>
<dbReference type="RefSeq" id="WP_246142038.1">
    <property type="nucleotide sequence ID" value="NZ_LR214189.1"/>
</dbReference>
<keyword evidence="4 6" id="KW-0697">Rotamase</keyword>
<gene>
    <name evidence="8" type="ORF">H1P_4540002</name>
</gene>
<evidence type="ECO:0000259" key="7">
    <source>
        <dbReference type="PROSITE" id="PS50198"/>
    </source>
</evidence>
<dbReference type="AlphaFoldDB" id="A0A563VYH7"/>
<accession>A0A563VYH7</accession>
<dbReference type="Pfam" id="PF00639">
    <property type="entry name" value="Rotamase"/>
    <property type="match status" value="1"/>
</dbReference>
<dbReference type="EMBL" id="CAACVJ010000395">
    <property type="protein sequence ID" value="VEP16481.1"/>
    <property type="molecule type" value="Genomic_DNA"/>
</dbReference>
<reference evidence="8 9" key="1">
    <citation type="submission" date="2019-01" db="EMBL/GenBank/DDBJ databases">
        <authorList>
            <person name="Brito A."/>
        </authorList>
    </citation>
    <scope>NUCLEOTIDE SEQUENCE [LARGE SCALE GENOMIC DNA]</scope>
    <source>
        <strain evidence="8">1</strain>
    </source>
</reference>
<keyword evidence="3" id="KW-0732">Signal</keyword>
<evidence type="ECO:0000313" key="9">
    <source>
        <dbReference type="Proteomes" id="UP000320055"/>
    </source>
</evidence>
<proteinExistence type="predicted"/>
<dbReference type="PROSITE" id="PS50198">
    <property type="entry name" value="PPIC_PPIASE_2"/>
    <property type="match status" value="1"/>
</dbReference>
<feature type="domain" description="PpiC" evidence="7">
    <location>
        <begin position="111"/>
        <end position="203"/>
    </location>
</feature>
<dbReference type="InterPro" id="IPR000297">
    <property type="entry name" value="PPIase_PpiC"/>
</dbReference>
<keyword evidence="5 6" id="KW-0413">Isomerase</keyword>
<evidence type="ECO:0000313" key="8">
    <source>
        <dbReference type="EMBL" id="VEP16481.1"/>
    </source>
</evidence>
<name>A0A563VYH7_9CYAN</name>
<dbReference type="EC" id="5.2.1.8" evidence="2"/>
<evidence type="ECO:0000256" key="2">
    <source>
        <dbReference type="ARBA" id="ARBA00013194"/>
    </source>
</evidence>
<evidence type="ECO:0000256" key="6">
    <source>
        <dbReference type="PROSITE-ProRule" id="PRU00278"/>
    </source>
</evidence>
<dbReference type="PANTHER" id="PTHR47245:SF1">
    <property type="entry name" value="FOLDASE PROTEIN PRSA"/>
    <property type="match status" value="1"/>
</dbReference>